<dbReference type="Gene3D" id="3.40.50.720">
    <property type="entry name" value="NAD(P)-binding Rossmann-like Domain"/>
    <property type="match status" value="1"/>
</dbReference>
<evidence type="ECO:0000256" key="5">
    <source>
        <dbReference type="PIRSR" id="PIRSR000193-1"/>
    </source>
</evidence>
<dbReference type="PIRSF" id="PIRSF000193">
    <property type="entry name" value="Pyrrol-5-carb_rd"/>
    <property type="match status" value="1"/>
</dbReference>
<keyword evidence="2 4" id="KW-0521">NADP</keyword>
<dbReference type="InterPro" id="IPR036291">
    <property type="entry name" value="NAD(P)-bd_dom_sf"/>
</dbReference>
<dbReference type="AlphaFoldDB" id="A0A926S6M5"/>
<feature type="binding site" evidence="5">
    <location>
        <begin position="11"/>
        <end position="17"/>
    </location>
    <ligand>
        <name>NADP(+)</name>
        <dbReference type="ChEBI" id="CHEBI:58349"/>
    </ligand>
</feature>
<dbReference type="EMBL" id="JABFCZ010000025">
    <property type="protein sequence ID" value="MBD1548708.1"/>
    <property type="molecule type" value="Genomic_DNA"/>
</dbReference>
<comment type="pathway">
    <text evidence="4">Amino-acid biosynthesis; L-proline biosynthesis; L-proline from L-glutamate 5-semialdehyde: step 1/1.</text>
</comment>
<evidence type="ECO:0000256" key="1">
    <source>
        <dbReference type="ARBA" id="ARBA00005525"/>
    </source>
</evidence>
<evidence type="ECO:0000313" key="9">
    <source>
        <dbReference type="Proteomes" id="UP000598467"/>
    </source>
</evidence>
<comment type="caution">
    <text evidence="8">The sequence shown here is derived from an EMBL/GenBank/DDBJ whole genome shotgun (WGS) entry which is preliminary data.</text>
</comment>
<dbReference type="GO" id="GO:0004735">
    <property type="term" value="F:pyrroline-5-carboxylate reductase activity"/>
    <property type="evidence" value="ECO:0007669"/>
    <property type="project" value="UniProtKB-UniRule"/>
</dbReference>
<evidence type="ECO:0000256" key="4">
    <source>
        <dbReference type="HAMAP-Rule" id="MF_01925"/>
    </source>
</evidence>
<dbReference type="GO" id="GO:0055129">
    <property type="term" value="P:L-proline biosynthetic process"/>
    <property type="evidence" value="ECO:0007669"/>
    <property type="project" value="UniProtKB-UniRule"/>
</dbReference>
<dbReference type="GO" id="GO:0005737">
    <property type="term" value="C:cytoplasm"/>
    <property type="evidence" value="ECO:0007669"/>
    <property type="project" value="UniProtKB-SubCell"/>
</dbReference>
<dbReference type="HAMAP" id="MF_01925">
    <property type="entry name" value="P5C_reductase"/>
    <property type="match status" value="1"/>
</dbReference>
<reference evidence="8" key="1">
    <citation type="submission" date="2020-05" db="EMBL/GenBank/DDBJ databases">
        <title>Identification of trans-AT polyketide cluster in two marine bacteria, producers of a novel glutaramide-containing polyketide sesbanimide D and analogs.</title>
        <authorList>
            <person name="Kacar D."/>
            <person name="Rodriguez P."/>
            <person name="Canedo L."/>
            <person name="Gonzalez E."/>
            <person name="Galan B."/>
            <person name="De La Calle F."/>
            <person name="Garcia J.L."/>
        </authorList>
    </citation>
    <scope>NUCLEOTIDE SEQUENCE</scope>
    <source>
        <strain evidence="8">PHM038</strain>
    </source>
</reference>
<organism evidence="8 9">
    <name type="scientific">Roseibium aggregatum</name>
    <dbReference type="NCBI Taxonomy" id="187304"/>
    <lineage>
        <taxon>Bacteria</taxon>
        <taxon>Pseudomonadati</taxon>
        <taxon>Pseudomonadota</taxon>
        <taxon>Alphaproteobacteria</taxon>
        <taxon>Hyphomicrobiales</taxon>
        <taxon>Stappiaceae</taxon>
        <taxon>Roseibium</taxon>
    </lineage>
</organism>
<dbReference type="Proteomes" id="UP000598467">
    <property type="component" value="Unassembled WGS sequence"/>
</dbReference>
<comment type="catalytic activity">
    <reaction evidence="4">
        <text>L-proline + NAD(+) = (S)-1-pyrroline-5-carboxylate + NADH + 2 H(+)</text>
        <dbReference type="Rhea" id="RHEA:14105"/>
        <dbReference type="ChEBI" id="CHEBI:15378"/>
        <dbReference type="ChEBI" id="CHEBI:17388"/>
        <dbReference type="ChEBI" id="CHEBI:57540"/>
        <dbReference type="ChEBI" id="CHEBI:57945"/>
        <dbReference type="ChEBI" id="CHEBI:60039"/>
        <dbReference type="EC" id="1.5.1.2"/>
    </reaction>
</comment>
<dbReference type="SUPFAM" id="SSF48179">
    <property type="entry name" value="6-phosphogluconate dehydrogenase C-terminal domain-like"/>
    <property type="match status" value="1"/>
</dbReference>
<gene>
    <name evidence="4" type="primary">proC</name>
    <name evidence="8" type="ORF">HK439_20785</name>
</gene>
<dbReference type="Pfam" id="PF03807">
    <property type="entry name" value="F420_oxidored"/>
    <property type="match status" value="1"/>
</dbReference>
<keyword evidence="3 4" id="KW-0560">Oxidoreductase</keyword>
<evidence type="ECO:0000256" key="3">
    <source>
        <dbReference type="ARBA" id="ARBA00023002"/>
    </source>
</evidence>
<sequence>MTTPMGTVGIIGGSGMLGRAIAHALLRSGTVAPERFWISNRSGSSAGFEAYPAIHITTNNQELVEACDTVLLSVPPKDAPAIGINAGDKLVASVMAGVSLQKLQELTGSVRVVRAMSSPAAEFSLAYSPWTTSAAVTGEDRNTITTLFGACGATDEVPDEAQIEIFTAITGPVPGFVAYFAACMSDYAVTRGIDPAVADKSIRQLFLAAGHMLAESTMTPGGHVQQMIDYAGTTAAGLNAMASSDIADAIAAALDAAVEKTRQMG</sequence>
<dbReference type="PANTHER" id="PTHR11645">
    <property type="entry name" value="PYRROLINE-5-CARBOXYLATE REDUCTASE"/>
    <property type="match status" value="1"/>
</dbReference>
<evidence type="ECO:0000313" key="8">
    <source>
        <dbReference type="EMBL" id="MBD1548708.1"/>
    </source>
</evidence>
<comment type="subcellular location">
    <subcellularLocation>
        <location evidence="4">Cytoplasm</location>
    </subcellularLocation>
</comment>
<dbReference type="InterPro" id="IPR008927">
    <property type="entry name" value="6-PGluconate_DH-like_C_sf"/>
</dbReference>
<keyword evidence="4" id="KW-0641">Proline biosynthesis</keyword>
<keyword evidence="4" id="KW-0963">Cytoplasm</keyword>
<protein>
    <recommendedName>
        <fullName evidence="4">Pyrroline-5-carboxylate reductase</fullName>
        <shortName evidence="4">P5C reductase</shortName>
        <shortName evidence="4">P5CR</shortName>
        <ecNumber evidence="4">1.5.1.2</ecNumber>
    </recommendedName>
    <alternativeName>
        <fullName evidence="4">PCA reductase</fullName>
    </alternativeName>
</protein>
<comment type="catalytic activity">
    <reaction evidence="4">
        <text>L-proline + NADP(+) = (S)-1-pyrroline-5-carboxylate + NADPH + 2 H(+)</text>
        <dbReference type="Rhea" id="RHEA:14109"/>
        <dbReference type="ChEBI" id="CHEBI:15378"/>
        <dbReference type="ChEBI" id="CHEBI:17388"/>
        <dbReference type="ChEBI" id="CHEBI:57783"/>
        <dbReference type="ChEBI" id="CHEBI:58349"/>
        <dbReference type="ChEBI" id="CHEBI:60039"/>
        <dbReference type="EC" id="1.5.1.2"/>
    </reaction>
</comment>
<dbReference type="InterPro" id="IPR029036">
    <property type="entry name" value="P5CR_dimer"/>
</dbReference>
<proteinExistence type="inferred from homology"/>
<dbReference type="Pfam" id="PF14748">
    <property type="entry name" value="P5CR_dimer"/>
    <property type="match status" value="1"/>
</dbReference>
<dbReference type="SUPFAM" id="SSF51735">
    <property type="entry name" value="NAD(P)-binding Rossmann-fold domains"/>
    <property type="match status" value="1"/>
</dbReference>
<evidence type="ECO:0000256" key="2">
    <source>
        <dbReference type="ARBA" id="ARBA00022857"/>
    </source>
</evidence>
<comment type="similarity">
    <text evidence="1 4">Belongs to the pyrroline-5-carboxylate reductase family.</text>
</comment>
<dbReference type="Gene3D" id="1.10.3730.10">
    <property type="entry name" value="ProC C-terminal domain-like"/>
    <property type="match status" value="1"/>
</dbReference>
<dbReference type="InterPro" id="IPR000304">
    <property type="entry name" value="Pyrroline-COOH_reductase"/>
</dbReference>
<dbReference type="RefSeq" id="WP_190293399.1">
    <property type="nucleotide sequence ID" value="NZ_JABFCZ010000025.1"/>
</dbReference>
<name>A0A926S6M5_9HYPH</name>
<evidence type="ECO:0000259" key="6">
    <source>
        <dbReference type="Pfam" id="PF03807"/>
    </source>
</evidence>
<dbReference type="InterPro" id="IPR028939">
    <property type="entry name" value="P5C_Rdtase_cat_N"/>
</dbReference>
<keyword evidence="4" id="KW-0028">Amino-acid biosynthesis</keyword>
<dbReference type="EC" id="1.5.1.2" evidence="4"/>
<feature type="binding site" evidence="5">
    <location>
        <position position="60"/>
    </location>
    <ligand>
        <name>NADPH</name>
        <dbReference type="ChEBI" id="CHEBI:57783"/>
    </ligand>
</feature>
<feature type="domain" description="Pyrroline-5-carboxylate reductase dimerisation" evidence="7">
    <location>
        <begin position="160"/>
        <end position="264"/>
    </location>
</feature>
<comment type="function">
    <text evidence="4">Catalyzes the reduction of 1-pyrroline-5-carboxylate (PCA) to L-proline.</text>
</comment>
<feature type="domain" description="Pyrroline-5-carboxylate reductase catalytic N-terminal" evidence="6">
    <location>
        <begin position="7"/>
        <end position="97"/>
    </location>
</feature>
<dbReference type="PANTHER" id="PTHR11645:SF0">
    <property type="entry name" value="PYRROLINE-5-CARBOXYLATE REDUCTASE 3"/>
    <property type="match status" value="1"/>
</dbReference>
<accession>A0A926S6M5</accession>
<evidence type="ECO:0000259" key="7">
    <source>
        <dbReference type="Pfam" id="PF14748"/>
    </source>
</evidence>